<evidence type="ECO:0000256" key="3">
    <source>
        <dbReference type="ARBA" id="ARBA00022553"/>
    </source>
</evidence>
<sequence>MSQTIANNIFKAFPLPSLLIYVDPSFTIQNVNDAFLTETNMTAENVVGKPLNSYFTEKRLDFTALEQSLLQVITTKQTNKIQVKTTSEQEIELENIPILDENKQITLIIQSYKFLMKTNQENSRNELDLLKKYTKEPYAIIDTHLSIISFNHQFAKQVLDLLGKDLKLGMSILDLALPERREAVNEKYKFVLQGNRVQLRPEVSTSTGSLQIFNTIDEPIFNELGDVKGVFITIQDQTDFFKLDKKQKEQEAHFKALIENTPDLIYSIDLNFNLITFNSSLSNLMLALKSVKLEPGMSILKHFGEHKREKYSEVLKKVINNGRCIFEDEFIFNNEMLVFNVAVNPIFNENKQLIGVTILSKNITQQKQLKKKEEEQRAEYRALVDNMSDAVYSLDMNLNLITFNKAMVKASIYLIGQPPQKGMNLIENFAFDKKDLLRTKFREASEGKAISFVYEETIFNESQIFEVYINPIINDDAVQTGYSVHSKVVTESVKAEKQLVLSNERYNLVTQATSDAIWDWDLMNHSFFVGGSFEKIFGHTDGNGLSSIDSWRVYLHPEDAERVLNGIHVAIESDAINWKDEYRYQKADGKYAYVLDKGFILRDNTGKAIRMVGAMQDITERNEREQQLKLFESVVINANDAILITEPEPFDEPGPKIMYANKAFTKMTGYEVEEIIGKTPRILQGPKSDFKELARLSQALRKWESCEVTTINYKKNGEEFWVNFTVTPVANEKGWFTHWIAISRDITEKVNYERDLVEANNKVITTLESIRDGFYSMDKNWIVTYWNKEMELLTEIKRTDIIGKNLWEQFPFMLDTKFYIEYKKAVAENVVVRFEEYLTISEQWFEANAFPSENGLTVFIRDITERKLNEQKIKSERKLLRTLIDNLPDSIFFKDTNARKLISNKVDLRLQGVSSEEEVIGKTDAEIYIDKPSSIGYEQDLEILRTGKAVMDHEESFMSNEGQLSWYLTSKMLVYDDDTNEMGILGIGRDITERKLAEQKLEAVNNELQKKVQQLLISNAELEQFAYVASHDLQEPLRMITSFLSQIERKYKDVIDEKGKQYIYFAVDGAKRMRQIILDLLEFSRVGRMEDKQELVNLNDLVNDILILYRKQIQEKKAIIHLDTLPTVKASKSSMRQVFQNLISNSLKYVSTEERVVPQIKITVESVNNEWMMAIKDNGIGIDSQYFDKIFIIFQRLHNKDDYSGTGIGLAITKK</sequence>
<dbReference type="SUPFAM" id="SSF55874">
    <property type="entry name" value="ATPase domain of HSP90 chaperone/DNA topoisomerase II/histidine kinase"/>
    <property type="match status" value="1"/>
</dbReference>
<dbReference type="PROSITE" id="PS50112">
    <property type="entry name" value="PAS"/>
    <property type="match status" value="5"/>
</dbReference>
<dbReference type="InterPro" id="IPR005467">
    <property type="entry name" value="His_kinase_dom"/>
</dbReference>
<dbReference type="InterPro" id="IPR001610">
    <property type="entry name" value="PAC"/>
</dbReference>
<dbReference type="SMART" id="SM00388">
    <property type="entry name" value="HisKA"/>
    <property type="match status" value="1"/>
</dbReference>
<dbReference type="Gene3D" id="1.10.287.130">
    <property type="match status" value="1"/>
</dbReference>
<dbReference type="GO" id="GO:0016301">
    <property type="term" value="F:kinase activity"/>
    <property type="evidence" value="ECO:0007669"/>
    <property type="project" value="UniProtKB-KW"/>
</dbReference>
<evidence type="ECO:0000259" key="7">
    <source>
        <dbReference type="PROSITE" id="PS50109"/>
    </source>
</evidence>
<gene>
    <name evidence="10" type="ordered locus">Emtol_0299</name>
</gene>
<dbReference type="Pfam" id="PF08448">
    <property type="entry name" value="PAS_4"/>
    <property type="match status" value="2"/>
</dbReference>
<evidence type="ECO:0000256" key="5">
    <source>
        <dbReference type="ARBA" id="ARBA00022777"/>
    </source>
</evidence>
<feature type="domain" description="PAS" evidence="8">
    <location>
        <begin position="876"/>
        <end position="917"/>
    </location>
</feature>
<evidence type="ECO:0000256" key="2">
    <source>
        <dbReference type="ARBA" id="ARBA00012438"/>
    </source>
</evidence>
<feature type="domain" description="PAC" evidence="9">
    <location>
        <begin position="951"/>
        <end position="1003"/>
    </location>
</feature>
<dbReference type="PANTHER" id="PTHR43304:SF1">
    <property type="entry name" value="PAC DOMAIN-CONTAINING PROTEIN"/>
    <property type="match status" value="1"/>
</dbReference>
<comment type="catalytic activity">
    <reaction evidence="1">
        <text>ATP + protein L-histidine = ADP + protein N-phospho-L-histidine.</text>
        <dbReference type="EC" id="2.7.13.3"/>
    </reaction>
</comment>
<name>A0ABM5N7X7_EMTOG</name>
<keyword evidence="5 10" id="KW-0418">Kinase</keyword>
<dbReference type="InterPro" id="IPR000700">
    <property type="entry name" value="PAS-assoc_C"/>
</dbReference>
<dbReference type="NCBIfam" id="TIGR00229">
    <property type="entry name" value="sensory_box"/>
    <property type="match status" value="5"/>
</dbReference>
<dbReference type="InterPro" id="IPR000014">
    <property type="entry name" value="PAS"/>
</dbReference>
<keyword evidence="3" id="KW-0597">Phosphoprotein</keyword>
<feature type="coiled-coil region" evidence="6">
    <location>
        <begin position="363"/>
        <end position="390"/>
    </location>
</feature>
<keyword evidence="4" id="KW-0808">Transferase</keyword>
<feature type="domain" description="PAC" evidence="9">
    <location>
        <begin position="578"/>
        <end position="630"/>
    </location>
</feature>
<feature type="domain" description="PAS" evidence="8">
    <location>
        <begin position="502"/>
        <end position="574"/>
    </location>
</feature>
<evidence type="ECO:0000259" key="8">
    <source>
        <dbReference type="PROSITE" id="PS50112"/>
    </source>
</evidence>
<dbReference type="Proteomes" id="UP000002875">
    <property type="component" value="Plasmid pEMTOL01"/>
</dbReference>
<evidence type="ECO:0000256" key="1">
    <source>
        <dbReference type="ARBA" id="ARBA00000085"/>
    </source>
</evidence>
<dbReference type="CDD" id="cd00082">
    <property type="entry name" value="HisKA"/>
    <property type="match status" value="1"/>
</dbReference>
<keyword evidence="6" id="KW-0175">Coiled coil</keyword>
<dbReference type="InterPro" id="IPR013656">
    <property type="entry name" value="PAS_4"/>
</dbReference>
<evidence type="ECO:0000313" key="10">
    <source>
        <dbReference type="EMBL" id="AFK05569.1"/>
    </source>
</evidence>
<dbReference type="SMART" id="SM00086">
    <property type="entry name" value="PAC"/>
    <property type="match status" value="4"/>
</dbReference>
<evidence type="ECO:0000259" key="9">
    <source>
        <dbReference type="PROSITE" id="PS50113"/>
    </source>
</evidence>
<dbReference type="Pfam" id="PF00512">
    <property type="entry name" value="HisKA"/>
    <property type="match status" value="1"/>
</dbReference>
<organism evidence="10 11">
    <name type="scientific">Emticicia oligotrophica (strain DSM 17448 / CIP 109782 / MTCC 6937 / GPTSA100-15)</name>
    <dbReference type="NCBI Taxonomy" id="929562"/>
    <lineage>
        <taxon>Bacteria</taxon>
        <taxon>Pseudomonadati</taxon>
        <taxon>Bacteroidota</taxon>
        <taxon>Cytophagia</taxon>
        <taxon>Cytophagales</taxon>
        <taxon>Leadbetterellaceae</taxon>
        <taxon>Emticicia</taxon>
    </lineage>
</organism>
<feature type="domain" description="PAS" evidence="8">
    <location>
        <begin position="250"/>
        <end position="322"/>
    </location>
</feature>
<dbReference type="Pfam" id="PF13426">
    <property type="entry name" value="PAS_9"/>
    <property type="match status" value="4"/>
</dbReference>
<dbReference type="Pfam" id="PF08447">
    <property type="entry name" value="PAS_3"/>
    <property type="match status" value="1"/>
</dbReference>
<geneLocation type="plasmid" evidence="10 11">
    <name>pEMTOL01</name>
</geneLocation>
<dbReference type="InterPro" id="IPR013655">
    <property type="entry name" value="PAS_fold_3"/>
</dbReference>
<feature type="coiled-coil region" evidence="6">
    <location>
        <begin position="994"/>
        <end position="1025"/>
    </location>
</feature>
<dbReference type="InterPro" id="IPR036890">
    <property type="entry name" value="HATPase_C_sf"/>
</dbReference>
<dbReference type="SUPFAM" id="SSF47384">
    <property type="entry name" value="Homodimeric domain of signal transducing histidine kinase"/>
    <property type="match status" value="1"/>
</dbReference>
<evidence type="ECO:0000256" key="6">
    <source>
        <dbReference type="SAM" id="Coils"/>
    </source>
</evidence>
<dbReference type="InterPro" id="IPR035965">
    <property type="entry name" value="PAS-like_dom_sf"/>
</dbReference>
<evidence type="ECO:0000256" key="4">
    <source>
        <dbReference type="ARBA" id="ARBA00022679"/>
    </source>
</evidence>
<dbReference type="PROSITE" id="PS50109">
    <property type="entry name" value="HIS_KIN"/>
    <property type="match status" value="1"/>
</dbReference>
<dbReference type="InterPro" id="IPR003594">
    <property type="entry name" value="HATPase_dom"/>
</dbReference>
<dbReference type="SUPFAM" id="SSF55785">
    <property type="entry name" value="PYP-like sensor domain (PAS domain)"/>
    <property type="match status" value="7"/>
</dbReference>
<dbReference type="Pfam" id="PF02518">
    <property type="entry name" value="HATPase_c"/>
    <property type="match status" value="1"/>
</dbReference>
<keyword evidence="11" id="KW-1185">Reference proteome</keyword>
<dbReference type="InterPro" id="IPR052162">
    <property type="entry name" value="Sensor_kinase/Photoreceptor"/>
</dbReference>
<dbReference type="EMBL" id="CP002962">
    <property type="protein sequence ID" value="AFK05569.1"/>
    <property type="molecule type" value="Genomic_DNA"/>
</dbReference>
<evidence type="ECO:0000313" key="11">
    <source>
        <dbReference type="Proteomes" id="UP000002875"/>
    </source>
</evidence>
<dbReference type="PROSITE" id="PS50113">
    <property type="entry name" value="PAC"/>
    <property type="match status" value="3"/>
</dbReference>
<feature type="domain" description="PAS" evidence="8">
    <location>
        <begin position="651"/>
        <end position="679"/>
    </location>
</feature>
<dbReference type="InterPro" id="IPR036097">
    <property type="entry name" value="HisK_dim/P_sf"/>
</dbReference>
<protein>
    <recommendedName>
        <fullName evidence="2">histidine kinase</fullName>
        <ecNumber evidence="2">2.7.13.3</ecNumber>
    </recommendedName>
</protein>
<dbReference type="EC" id="2.7.13.3" evidence="2"/>
<keyword evidence="10" id="KW-0614">Plasmid</keyword>
<reference evidence="10 11" key="1">
    <citation type="submission" date="2011-07" db="EMBL/GenBank/DDBJ databases">
        <title>The complete genome of plasmid 1 of Emticicia oligotrophica DSM 17448.</title>
        <authorList>
            <consortium name="US DOE Joint Genome Institute (JGI-PGF)"/>
            <person name="Lucas S."/>
            <person name="Han J."/>
            <person name="Lapidus A."/>
            <person name="Bruce D."/>
            <person name="Goodwin L."/>
            <person name="Pitluck S."/>
            <person name="Peters L."/>
            <person name="Kyrpides N."/>
            <person name="Mavromatis K."/>
            <person name="Ivanova N."/>
            <person name="Ovchinnikova G."/>
            <person name="Teshima H."/>
            <person name="Detter J.C."/>
            <person name="Tapia R."/>
            <person name="Han C."/>
            <person name="Land M."/>
            <person name="Hauser L."/>
            <person name="Markowitz V."/>
            <person name="Cheng J.-F."/>
            <person name="Hugenholtz P."/>
            <person name="Woyke T."/>
            <person name="Wu D."/>
            <person name="Tindall B."/>
            <person name="Pomrenke H."/>
            <person name="Brambilla E."/>
            <person name="Klenk H.-P."/>
            <person name="Eisen J.A."/>
        </authorList>
    </citation>
    <scope>NUCLEOTIDE SEQUENCE [LARGE SCALE GENOMIC DNA]</scope>
    <source>
        <strain evidence="11">DSM 17448 / GPTSA100-15</strain>
        <plasmid evidence="10 11">pEMTOL01</plasmid>
    </source>
</reference>
<dbReference type="Gene3D" id="3.30.450.20">
    <property type="entry name" value="PAS domain"/>
    <property type="match status" value="8"/>
</dbReference>
<dbReference type="PANTHER" id="PTHR43304">
    <property type="entry name" value="PHYTOCHROME-LIKE PROTEIN CPH1"/>
    <property type="match status" value="1"/>
</dbReference>
<dbReference type="InterPro" id="IPR003661">
    <property type="entry name" value="HisK_dim/P_dom"/>
</dbReference>
<feature type="domain" description="PAC" evidence="9">
    <location>
        <begin position="704"/>
        <end position="758"/>
    </location>
</feature>
<dbReference type="CDD" id="cd00130">
    <property type="entry name" value="PAS"/>
    <property type="match status" value="3"/>
</dbReference>
<feature type="domain" description="Histidine kinase" evidence="7">
    <location>
        <begin position="1028"/>
        <end position="1215"/>
    </location>
</feature>
<accession>A0ABM5N7X7</accession>
<proteinExistence type="predicted"/>
<dbReference type="Gene3D" id="3.30.565.10">
    <property type="entry name" value="Histidine kinase-like ATPase, C-terminal domain"/>
    <property type="match status" value="1"/>
</dbReference>
<feature type="domain" description="PAS" evidence="8">
    <location>
        <begin position="759"/>
        <end position="806"/>
    </location>
</feature>
<dbReference type="SMART" id="SM00091">
    <property type="entry name" value="PAS"/>
    <property type="match status" value="8"/>
</dbReference>